<dbReference type="AlphaFoldDB" id="L0F8S9"/>
<keyword evidence="9" id="KW-0482">Metalloprotease</keyword>
<keyword evidence="7" id="KW-0479">Metal-binding</keyword>
<evidence type="ECO:0000256" key="3">
    <source>
        <dbReference type="ARBA" id="ARBA00001947"/>
    </source>
</evidence>
<comment type="cofactor">
    <cofactor evidence="3">
        <name>Zn(2+)</name>
        <dbReference type="ChEBI" id="CHEBI:29105"/>
    </cofactor>
</comment>
<evidence type="ECO:0000256" key="2">
    <source>
        <dbReference type="ARBA" id="ARBA00001946"/>
    </source>
</evidence>
<dbReference type="HOGENOM" id="CLU_054346_1_0_9"/>
<dbReference type="PANTHER" id="PTHR34448">
    <property type="entry name" value="AMINOPEPTIDASE"/>
    <property type="match status" value="1"/>
</dbReference>
<comment type="cofactor">
    <cofactor evidence="1">
        <name>Co(2+)</name>
        <dbReference type="ChEBI" id="CHEBI:48828"/>
    </cofactor>
</comment>
<evidence type="ECO:0000313" key="10">
    <source>
        <dbReference type="EMBL" id="AGA69440.1"/>
    </source>
</evidence>
<dbReference type="Proteomes" id="UP000010797">
    <property type="component" value="Chromosome"/>
</dbReference>
<evidence type="ECO:0000256" key="7">
    <source>
        <dbReference type="ARBA" id="ARBA00022723"/>
    </source>
</evidence>
<dbReference type="SUPFAM" id="SSF144052">
    <property type="entry name" value="Thermophilic metalloprotease-like"/>
    <property type="match status" value="1"/>
</dbReference>
<keyword evidence="11" id="KW-1185">Reference proteome</keyword>
<evidence type="ECO:0000313" key="11">
    <source>
        <dbReference type="Proteomes" id="UP000010797"/>
    </source>
</evidence>
<dbReference type="Pfam" id="PF02073">
    <property type="entry name" value="Peptidase_M29"/>
    <property type="match status" value="1"/>
</dbReference>
<dbReference type="GO" id="GO:0004177">
    <property type="term" value="F:aminopeptidase activity"/>
    <property type="evidence" value="ECO:0007669"/>
    <property type="project" value="UniProtKB-KW"/>
</dbReference>
<protein>
    <submittedName>
        <fullName evidence="10">Aminopeptidase II</fullName>
    </submittedName>
</protein>
<comment type="similarity">
    <text evidence="4">Belongs to the peptidase M29 family.</text>
</comment>
<keyword evidence="5 10" id="KW-0031">Aminopeptidase</keyword>
<comment type="cofactor">
    <cofactor evidence="2">
        <name>Mg(2+)</name>
        <dbReference type="ChEBI" id="CHEBI:18420"/>
    </cofactor>
</comment>
<dbReference type="PANTHER" id="PTHR34448:SF3">
    <property type="entry name" value="AMINOPEPTIDASE AMPS"/>
    <property type="match status" value="1"/>
</dbReference>
<dbReference type="MEROPS" id="M29.002"/>
<evidence type="ECO:0000256" key="4">
    <source>
        <dbReference type="ARBA" id="ARBA00008236"/>
    </source>
</evidence>
<organism evidence="10 11">
    <name type="scientific">Desulfitobacterium dichloroeliminans (strain LMG P-21439 / DCA1)</name>
    <dbReference type="NCBI Taxonomy" id="871963"/>
    <lineage>
        <taxon>Bacteria</taxon>
        <taxon>Bacillati</taxon>
        <taxon>Bacillota</taxon>
        <taxon>Clostridia</taxon>
        <taxon>Eubacteriales</taxon>
        <taxon>Desulfitobacteriaceae</taxon>
        <taxon>Desulfitobacterium</taxon>
    </lineage>
</organism>
<dbReference type="GO" id="GO:0008237">
    <property type="term" value="F:metallopeptidase activity"/>
    <property type="evidence" value="ECO:0007669"/>
    <property type="project" value="UniProtKB-KW"/>
</dbReference>
<dbReference type="InterPro" id="IPR052170">
    <property type="entry name" value="M29_Exopeptidase"/>
</dbReference>
<dbReference type="KEGG" id="ddl:Desdi_1995"/>
<dbReference type="InterPro" id="IPR035097">
    <property type="entry name" value="M29_N-terminal"/>
</dbReference>
<keyword evidence="6" id="KW-0645">Protease</keyword>
<keyword evidence="8" id="KW-0378">Hydrolase</keyword>
<reference evidence="11" key="1">
    <citation type="submission" date="2012-02" db="EMBL/GenBank/DDBJ databases">
        <title>Complete sequence of Desulfitobacterium dichloroeliminans LMG P-21439.</title>
        <authorList>
            <person name="Lucas S."/>
            <person name="Han J."/>
            <person name="Lapidus A."/>
            <person name="Cheng J.-F."/>
            <person name="Goodwin L."/>
            <person name="Pitluck S."/>
            <person name="Peters L."/>
            <person name="Ovchinnikova G."/>
            <person name="Teshima H."/>
            <person name="Detter J.C."/>
            <person name="Han C."/>
            <person name="Tapia R."/>
            <person name="Land M."/>
            <person name="Hauser L."/>
            <person name="Kyrpides N."/>
            <person name="Ivanova N."/>
            <person name="Pagani I."/>
            <person name="Kruse T."/>
            <person name="de Vos W.M."/>
            <person name="Boon N."/>
            <person name="Smidt H."/>
            <person name="Woyke T."/>
        </authorList>
    </citation>
    <scope>NUCLEOTIDE SEQUENCE [LARGE SCALE GENOMIC DNA]</scope>
    <source>
        <strain evidence="11">LMG P-21439 / DCA1</strain>
    </source>
</reference>
<dbReference type="InterPro" id="IPR000787">
    <property type="entry name" value="Peptidase_M29"/>
</dbReference>
<proteinExistence type="inferred from homology"/>
<dbReference type="GO" id="GO:0046872">
    <property type="term" value="F:metal ion binding"/>
    <property type="evidence" value="ECO:0007669"/>
    <property type="project" value="UniProtKB-KW"/>
</dbReference>
<sequence length="409" mass="45669">MDDQLLEKYAQLVVKSGVNLQPNQIFVIRSPIECAEITRKIAKIAYQEGARDVAIFWQDELMSKIRFLHAPDDIFDDFPEWQKAFYLDYSRQGAAFLSISASDPELMKGVNPGRIVRAQRASSTALKEHRDRLMSNQNPWCVISVPTQAWAQKVFPNASRDEAMDKLWGAIFKAVRADQEDPVQAWEIHKENLSRSMNILNTHRFQTLHFENSLGTDLWVELPEGHLWIAGADVTPEGIEFIANMPTEEVFTLPKKTGVNGKVVSSLPLNYNGNLIKNFSLTFKDGRIIDFSAEEGLESLAALVNTDEGSHYLGEVALVPDNSPISNSKILFYNTLFDENAACHLAIGKAYPVCLENGDKLSENELATAGVNESMVHEDFMIGTPDLKITGLTSAGQEIPVFIKGNFAF</sequence>
<gene>
    <name evidence="10" type="ordered locus">Desdi_1995</name>
</gene>
<dbReference type="Gene3D" id="3.40.1830.10">
    <property type="entry name" value="Thermophilic metalloprotease (M29)"/>
    <property type="match status" value="1"/>
</dbReference>
<dbReference type="eggNOG" id="COG2309">
    <property type="taxonomic scope" value="Bacteria"/>
</dbReference>
<evidence type="ECO:0000256" key="6">
    <source>
        <dbReference type="ARBA" id="ARBA00022670"/>
    </source>
</evidence>
<evidence type="ECO:0000256" key="1">
    <source>
        <dbReference type="ARBA" id="ARBA00001941"/>
    </source>
</evidence>
<dbReference type="OrthoDB" id="9803993at2"/>
<dbReference type="RefSeq" id="WP_015262421.1">
    <property type="nucleotide sequence ID" value="NC_019903.1"/>
</dbReference>
<dbReference type="EMBL" id="CP003344">
    <property type="protein sequence ID" value="AGA69440.1"/>
    <property type="molecule type" value="Genomic_DNA"/>
</dbReference>
<dbReference type="PRINTS" id="PR00919">
    <property type="entry name" value="THERMOPTASE"/>
</dbReference>
<accession>L0F8S9</accession>
<dbReference type="GO" id="GO:0006508">
    <property type="term" value="P:proteolysis"/>
    <property type="evidence" value="ECO:0007669"/>
    <property type="project" value="UniProtKB-KW"/>
</dbReference>
<name>L0F8S9_DESDL</name>
<evidence type="ECO:0000256" key="8">
    <source>
        <dbReference type="ARBA" id="ARBA00022801"/>
    </source>
</evidence>
<evidence type="ECO:0000256" key="5">
    <source>
        <dbReference type="ARBA" id="ARBA00022438"/>
    </source>
</evidence>
<evidence type="ECO:0000256" key="9">
    <source>
        <dbReference type="ARBA" id="ARBA00023049"/>
    </source>
</evidence>